<dbReference type="AlphaFoldDB" id="A0A2T5M2E0"/>
<dbReference type="SUPFAM" id="SSF50978">
    <property type="entry name" value="WD40 repeat-like"/>
    <property type="match status" value="1"/>
</dbReference>
<dbReference type="RefSeq" id="XP_040754078.1">
    <property type="nucleotide sequence ID" value="XM_040892418.1"/>
</dbReference>
<evidence type="ECO:0000313" key="2">
    <source>
        <dbReference type="EMBL" id="PTU22686.1"/>
    </source>
</evidence>
<evidence type="ECO:0000256" key="1">
    <source>
        <dbReference type="PROSITE-ProRule" id="PRU00221"/>
    </source>
</evidence>
<protein>
    <submittedName>
        <fullName evidence="2">Uncharacterized protein</fullName>
    </submittedName>
</protein>
<dbReference type="VEuPathDB" id="FungiDB:P175DRAFT_0141579"/>
<accession>A0A2T5M2E0</accession>
<dbReference type="GeneID" id="63809300"/>
<reference evidence="2 3" key="1">
    <citation type="journal article" date="2018" name="Proc. Natl. Acad. Sci. U.S.A.">
        <title>Linking secondary metabolites to gene clusters through genome sequencing of six diverse Aspergillus species.</title>
        <authorList>
            <person name="Kaerboelling I."/>
            <person name="Vesth T.C."/>
            <person name="Frisvad J.C."/>
            <person name="Nybo J.L."/>
            <person name="Theobald S."/>
            <person name="Kuo A."/>
            <person name="Bowyer P."/>
            <person name="Matsuda Y."/>
            <person name="Mondo S."/>
            <person name="Lyhne E.K."/>
            <person name="Kogle M.E."/>
            <person name="Clum A."/>
            <person name="Lipzen A."/>
            <person name="Salamov A."/>
            <person name="Ngan C.Y."/>
            <person name="Daum C."/>
            <person name="Chiniquy J."/>
            <person name="Barry K."/>
            <person name="LaButti K."/>
            <person name="Haridas S."/>
            <person name="Simmons B.A."/>
            <person name="Magnuson J.K."/>
            <person name="Mortensen U.H."/>
            <person name="Larsen T.O."/>
            <person name="Grigoriev I.V."/>
            <person name="Baker S.E."/>
            <person name="Andersen M.R."/>
        </authorList>
    </citation>
    <scope>NUCLEOTIDE SEQUENCE [LARGE SCALE GENOMIC DNA]</scope>
    <source>
        <strain evidence="2 3">IBT 24754</strain>
    </source>
</reference>
<dbReference type="SMART" id="SM00320">
    <property type="entry name" value="WD40"/>
    <property type="match status" value="1"/>
</dbReference>
<dbReference type="EMBL" id="MSFN02000002">
    <property type="protein sequence ID" value="PTU22686.1"/>
    <property type="molecule type" value="Genomic_DNA"/>
</dbReference>
<dbReference type="Proteomes" id="UP000244073">
    <property type="component" value="Unassembled WGS sequence"/>
</dbReference>
<gene>
    <name evidence="2" type="ORF">P175DRAFT_0141579</name>
</gene>
<dbReference type="OrthoDB" id="538223at2759"/>
<comment type="caution">
    <text evidence="2">The sequence shown here is derived from an EMBL/GenBank/DDBJ whole genome shotgun (WGS) entry which is preliminary data.</text>
</comment>
<feature type="repeat" description="WD" evidence="1">
    <location>
        <begin position="56"/>
        <end position="86"/>
    </location>
</feature>
<proteinExistence type="predicted"/>
<dbReference type="Gene3D" id="2.130.10.10">
    <property type="entry name" value="YVTN repeat-like/Quinoprotein amine dehydrogenase"/>
    <property type="match status" value="1"/>
</dbReference>
<organism evidence="2 3">
    <name type="scientific">Aspergillus ochraceoroseus IBT 24754</name>
    <dbReference type="NCBI Taxonomy" id="1392256"/>
    <lineage>
        <taxon>Eukaryota</taxon>
        <taxon>Fungi</taxon>
        <taxon>Dikarya</taxon>
        <taxon>Ascomycota</taxon>
        <taxon>Pezizomycotina</taxon>
        <taxon>Eurotiomycetes</taxon>
        <taxon>Eurotiomycetidae</taxon>
        <taxon>Eurotiales</taxon>
        <taxon>Aspergillaceae</taxon>
        <taxon>Aspergillus</taxon>
        <taxon>Aspergillus subgen. Nidulantes</taxon>
    </lineage>
</organism>
<evidence type="ECO:0000313" key="3">
    <source>
        <dbReference type="Proteomes" id="UP000244073"/>
    </source>
</evidence>
<dbReference type="InterPro" id="IPR015943">
    <property type="entry name" value="WD40/YVTN_repeat-like_dom_sf"/>
</dbReference>
<dbReference type="InterPro" id="IPR036322">
    <property type="entry name" value="WD40_repeat_dom_sf"/>
</dbReference>
<sequence length="109" mass="12444">MPPSDDRGLSTSSLYFCNIFFSPQSSITRHQFELNDLGWITGKHVEEHWSACLQTLIGHDDWVNSVVFSHNSKLLASTSDNKTIKITMECQQRRLPADPRGSRRLSHKT</sequence>
<dbReference type="PROSITE" id="PS50082">
    <property type="entry name" value="WD_REPEATS_2"/>
    <property type="match status" value="1"/>
</dbReference>
<dbReference type="Pfam" id="PF00400">
    <property type="entry name" value="WD40"/>
    <property type="match status" value="1"/>
</dbReference>
<keyword evidence="1" id="KW-0853">WD repeat</keyword>
<name>A0A2T5M2E0_9EURO</name>
<dbReference type="InterPro" id="IPR001680">
    <property type="entry name" value="WD40_rpt"/>
</dbReference>